<accession>A0A9P4U347</accession>
<evidence type="ECO:0000256" key="2">
    <source>
        <dbReference type="SAM" id="Phobius"/>
    </source>
</evidence>
<reference evidence="3" key="1">
    <citation type="journal article" date="2020" name="Stud. Mycol.">
        <title>101 Dothideomycetes genomes: a test case for predicting lifestyles and emergence of pathogens.</title>
        <authorList>
            <person name="Haridas S."/>
            <person name="Albert R."/>
            <person name="Binder M."/>
            <person name="Bloem J."/>
            <person name="Labutti K."/>
            <person name="Salamov A."/>
            <person name="Andreopoulos B."/>
            <person name="Baker S."/>
            <person name="Barry K."/>
            <person name="Bills G."/>
            <person name="Bluhm B."/>
            <person name="Cannon C."/>
            <person name="Castanera R."/>
            <person name="Culley D."/>
            <person name="Daum C."/>
            <person name="Ezra D."/>
            <person name="Gonzalez J."/>
            <person name="Henrissat B."/>
            <person name="Kuo A."/>
            <person name="Liang C."/>
            <person name="Lipzen A."/>
            <person name="Lutzoni F."/>
            <person name="Magnuson J."/>
            <person name="Mondo S."/>
            <person name="Nolan M."/>
            <person name="Ohm R."/>
            <person name="Pangilinan J."/>
            <person name="Park H.-J."/>
            <person name="Ramirez L."/>
            <person name="Alfaro M."/>
            <person name="Sun H."/>
            <person name="Tritt A."/>
            <person name="Yoshinaga Y."/>
            <person name="Zwiers L.-H."/>
            <person name="Turgeon B."/>
            <person name="Goodwin S."/>
            <person name="Spatafora J."/>
            <person name="Crous P."/>
            <person name="Grigoriev I."/>
        </authorList>
    </citation>
    <scope>NUCLEOTIDE SEQUENCE</scope>
    <source>
        <strain evidence="3">CBS 130266</strain>
    </source>
</reference>
<feature type="region of interest" description="Disordered" evidence="1">
    <location>
        <begin position="830"/>
        <end position="893"/>
    </location>
</feature>
<dbReference type="EMBL" id="MU007010">
    <property type="protein sequence ID" value="KAF2436459.1"/>
    <property type="molecule type" value="Genomic_DNA"/>
</dbReference>
<evidence type="ECO:0000256" key="1">
    <source>
        <dbReference type="SAM" id="MobiDB-lite"/>
    </source>
</evidence>
<name>A0A9P4U347_9PEZI</name>
<feature type="region of interest" description="Disordered" evidence="1">
    <location>
        <begin position="472"/>
        <end position="520"/>
    </location>
</feature>
<organism evidence="3 4">
    <name type="scientific">Tothia fuscella</name>
    <dbReference type="NCBI Taxonomy" id="1048955"/>
    <lineage>
        <taxon>Eukaryota</taxon>
        <taxon>Fungi</taxon>
        <taxon>Dikarya</taxon>
        <taxon>Ascomycota</taxon>
        <taxon>Pezizomycotina</taxon>
        <taxon>Dothideomycetes</taxon>
        <taxon>Pleosporomycetidae</taxon>
        <taxon>Venturiales</taxon>
        <taxon>Cylindrosympodiaceae</taxon>
        <taxon>Tothia</taxon>
    </lineage>
</organism>
<gene>
    <name evidence="3" type="ORF">EJ08DRAFT_147609</name>
</gene>
<proteinExistence type="predicted"/>
<dbReference type="OrthoDB" id="10259622at2759"/>
<feature type="compositionally biased region" description="Low complexity" evidence="1">
    <location>
        <begin position="988"/>
        <end position="1000"/>
    </location>
</feature>
<protein>
    <recommendedName>
        <fullName evidence="5">Glycoprotease family protein</fullName>
    </recommendedName>
</protein>
<feature type="transmembrane region" description="Helical" evidence="2">
    <location>
        <begin position="661"/>
        <end position="684"/>
    </location>
</feature>
<feature type="region of interest" description="Disordered" evidence="1">
    <location>
        <begin position="541"/>
        <end position="598"/>
    </location>
</feature>
<feature type="compositionally biased region" description="Low complexity" evidence="1">
    <location>
        <begin position="366"/>
        <end position="380"/>
    </location>
</feature>
<feature type="region of interest" description="Disordered" evidence="1">
    <location>
        <begin position="1"/>
        <end position="88"/>
    </location>
</feature>
<evidence type="ECO:0000313" key="4">
    <source>
        <dbReference type="Proteomes" id="UP000800235"/>
    </source>
</evidence>
<keyword evidence="2" id="KW-0472">Membrane</keyword>
<dbReference type="AlphaFoldDB" id="A0A9P4U347"/>
<sequence length="1098" mass="119432">MPGYAERSQRQEITSDAPQKKATLNWSPNPPPAYEVTESDQQRGPARREWDNVSARIAARTARHSTRRASRGETSTRIQKSSARKHKPGLSIDTTVTRHIGAPPQQLQTKGARKRSSGGYRKLGEGTQPRVERITNNAKIEPVISTQPAQPPNKRPLDPSTFGATIVSHFSPETPTIVITPAFEGAALQPSGRAASSLYSQATFAPSFVDHGTPPPLPTNTPYFQSQAHATGLVKTKNLPRDSSATDFEVEVEVDEKKMKNGRVTSTATLFEEDNTSLTAPARGGRNGGDLYIDTTIPPTPRRSLGWWNVITTPFESAKSVSRFFRSPTDGSRTPDIPPLPNTLIPGRPTEKFDTLSPESATRPNISHSQSQKQSQKQKISINFLSRKETQATGGAQDTRSPEILDHRATHNSQALRRLESHEKLPSEPVPPLPVQHIKAARESEYNTFSPNEREVPIVLSFNPTVIVEHPQNPFSSQAQGPAQSAGLGMTMKSQKPEASVGSPNPEPSPRSGVTEFSPVGQLTGAGTVLYSKAIINDEARPGAQPTGMHAHSFASTSRSSMAAEIVKPAYGGSPARPHRPEDWQAPNHDPLQASRQTPDFQPRQEMTFLPPPHFASQPAARFSAYTSKTEKPKRKKLFFTICARDKKDKDPKKKKNKKRWCCCCFCFLLLLLVGIAIALAVILSRRHKPSPITNTDGQPTGDKPTFVTISNFPPVPTGVLTIARPNLRTSVSGCVNPKALWSCAVPKEQQDSIKPNDPDQPNFVVTINVDNAAAQSASRMRRDATSGSLTASSWVKKVILQGRDSTTFTPSPAPPTLEEQAFVGKTTDENTAPFEGETTPFFISFKPPVQVKPTKAKRQDASSSSDSSATSTDISNIATSIPIPNVNPDGTAEPANLLPYPVNQPLRLYNRGAPDEHLGFYTYFERNIFLKSIQIQNTTQQLMGDIPSDLNGGSAFAGATARCSWRDTRFLVKIWTNKGDRAQLLPSTGSSAGKSGSSSQTFTRPGTFPYPVTISLDRHGGGLTTKMLFCYGMDARGHLDINSRKFQPEFRDFAGQLQNPAQGPFESVNVSLAEGGPGGIDGGSGGCECEWANWLSK</sequence>
<evidence type="ECO:0000313" key="3">
    <source>
        <dbReference type="EMBL" id="KAF2436459.1"/>
    </source>
</evidence>
<feature type="compositionally biased region" description="Polar residues" evidence="1">
    <location>
        <begin position="473"/>
        <end position="483"/>
    </location>
</feature>
<evidence type="ECO:0008006" key="5">
    <source>
        <dbReference type="Google" id="ProtNLM"/>
    </source>
</evidence>
<keyword evidence="4" id="KW-1185">Reference proteome</keyword>
<feature type="compositionally biased region" description="Polar residues" evidence="1">
    <location>
        <begin position="72"/>
        <end position="81"/>
    </location>
</feature>
<feature type="compositionally biased region" description="Low complexity" evidence="1">
    <location>
        <begin position="862"/>
        <end position="882"/>
    </location>
</feature>
<feature type="region of interest" description="Disordered" evidence="1">
    <location>
        <begin position="102"/>
        <end position="126"/>
    </location>
</feature>
<feature type="compositionally biased region" description="Polar residues" evidence="1">
    <location>
        <begin position="11"/>
        <end position="27"/>
    </location>
</feature>
<feature type="region of interest" description="Disordered" evidence="1">
    <location>
        <begin position="326"/>
        <end position="380"/>
    </location>
</feature>
<comment type="caution">
    <text evidence="3">The sequence shown here is derived from an EMBL/GenBank/DDBJ whole genome shotgun (WGS) entry which is preliminary data.</text>
</comment>
<keyword evidence="2" id="KW-1133">Transmembrane helix</keyword>
<keyword evidence="2" id="KW-0812">Transmembrane</keyword>
<feature type="region of interest" description="Disordered" evidence="1">
    <location>
        <begin position="986"/>
        <end position="1005"/>
    </location>
</feature>
<dbReference type="Proteomes" id="UP000800235">
    <property type="component" value="Unassembled WGS sequence"/>
</dbReference>